<dbReference type="PROSITE" id="PS00518">
    <property type="entry name" value="ZF_RING_1"/>
    <property type="match status" value="1"/>
</dbReference>
<dbReference type="GO" id="GO:0008270">
    <property type="term" value="F:zinc ion binding"/>
    <property type="evidence" value="ECO:0007669"/>
    <property type="project" value="UniProtKB-KW"/>
</dbReference>
<protein>
    <recommendedName>
        <fullName evidence="6 17">Postreplication repair E3 ubiquitin-protein ligase RAD18</fullName>
        <ecNumber evidence="5 17">2.3.2.27</ecNumber>
    </recommendedName>
    <alternativeName>
        <fullName evidence="17">RING-type E3 ubiquitin transferase RAD18</fullName>
    </alternativeName>
</protein>
<reference evidence="21 22" key="1">
    <citation type="submission" date="2017-04" db="EMBL/GenBank/DDBJ databases">
        <title>Draft genome sequence of Marssonina coronaria NL1: causal agent of apple blotch.</title>
        <authorList>
            <person name="Cheng Q."/>
        </authorList>
    </citation>
    <scope>NUCLEOTIDE SEQUENCE [LARGE SCALE GENOMIC DNA]</scope>
    <source>
        <strain evidence="21 22">NL1</strain>
    </source>
</reference>
<dbReference type="GO" id="GO:0097505">
    <property type="term" value="C:Rad6-Rad18 complex"/>
    <property type="evidence" value="ECO:0007669"/>
    <property type="project" value="TreeGrafter"/>
</dbReference>
<dbReference type="FunCoup" id="A0A218Z531">
    <property type="interactions" value="292"/>
</dbReference>
<organism evidence="21 22">
    <name type="scientific">Diplocarpon coronariae</name>
    <dbReference type="NCBI Taxonomy" id="2795749"/>
    <lineage>
        <taxon>Eukaryota</taxon>
        <taxon>Fungi</taxon>
        <taxon>Dikarya</taxon>
        <taxon>Ascomycota</taxon>
        <taxon>Pezizomycotina</taxon>
        <taxon>Leotiomycetes</taxon>
        <taxon>Helotiales</taxon>
        <taxon>Drepanopezizaceae</taxon>
        <taxon>Diplocarpon</taxon>
    </lineage>
</organism>
<dbReference type="Gene3D" id="3.30.160.60">
    <property type="entry name" value="Classic Zinc Finger"/>
    <property type="match status" value="1"/>
</dbReference>
<dbReference type="PANTHER" id="PTHR14134:SF2">
    <property type="entry name" value="E3 UBIQUITIN-PROTEIN LIGASE RAD18"/>
    <property type="match status" value="1"/>
</dbReference>
<gene>
    <name evidence="21" type="ORF">B2J93_7183</name>
</gene>
<dbReference type="GO" id="GO:0061630">
    <property type="term" value="F:ubiquitin protein ligase activity"/>
    <property type="evidence" value="ECO:0007669"/>
    <property type="project" value="UniProtKB-UniRule"/>
</dbReference>
<comment type="function">
    <text evidence="17">E3 RING-finger protein, member of the UBC2/RAD6 epistasis group. Associates to the E2 ubiquitin conjugating enzyme UBC2/RAD6 to form the UBC2-RAD18 ubiquitin ligase complex involved in postreplicative repair (PRR) of damaged DNA.</text>
</comment>
<dbReference type="Pfam" id="PF13923">
    <property type="entry name" value="zf-C3HC4_2"/>
    <property type="match status" value="1"/>
</dbReference>
<feature type="compositionally biased region" description="Low complexity" evidence="18">
    <location>
        <begin position="394"/>
        <end position="409"/>
    </location>
</feature>
<evidence type="ECO:0000256" key="11">
    <source>
        <dbReference type="ARBA" id="ARBA00022786"/>
    </source>
</evidence>
<feature type="region of interest" description="Disordered" evidence="18">
    <location>
        <begin position="346"/>
        <end position="431"/>
    </location>
</feature>
<dbReference type="InterPro" id="IPR017907">
    <property type="entry name" value="Znf_RING_CS"/>
</dbReference>
<evidence type="ECO:0000313" key="21">
    <source>
        <dbReference type="EMBL" id="OWP03157.1"/>
    </source>
</evidence>
<keyword evidence="12 17" id="KW-0862">Zinc</keyword>
<evidence type="ECO:0000256" key="9">
    <source>
        <dbReference type="ARBA" id="ARBA00022763"/>
    </source>
</evidence>
<dbReference type="GO" id="GO:0006281">
    <property type="term" value="P:DNA repair"/>
    <property type="evidence" value="ECO:0007669"/>
    <property type="project" value="UniProtKB-KW"/>
</dbReference>
<dbReference type="STRING" id="503106.A0A218Z531"/>
<feature type="domain" description="SAP" evidence="20">
    <location>
        <begin position="234"/>
        <end position="268"/>
    </location>
</feature>
<dbReference type="SMART" id="SM00734">
    <property type="entry name" value="ZnF_Rad18"/>
    <property type="match status" value="1"/>
</dbReference>
<dbReference type="SMART" id="SM00513">
    <property type="entry name" value="SAP"/>
    <property type="match status" value="1"/>
</dbReference>
<keyword evidence="10 16" id="KW-0863">Zinc-finger</keyword>
<evidence type="ECO:0000256" key="18">
    <source>
        <dbReference type="SAM" id="MobiDB-lite"/>
    </source>
</evidence>
<comment type="caution">
    <text evidence="21">The sequence shown here is derived from an EMBL/GenBank/DDBJ whole genome shotgun (WGS) entry which is preliminary data.</text>
</comment>
<dbReference type="InterPro" id="IPR013083">
    <property type="entry name" value="Znf_RING/FYVE/PHD"/>
</dbReference>
<dbReference type="InParanoid" id="A0A218Z531"/>
<dbReference type="InterPro" id="IPR004580">
    <property type="entry name" value="Rad18_fungi"/>
</dbReference>
<evidence type="ECO:0000256" key="17">
    <source>
        <dbReference type="RuleBase" id="RU368093"/>
    </source>
</evidence>
<dbReference type="InterPro" id="IPR003034">
    <property type="entry name" value="SAP_dom"/>
</dbReference>
<evidence type="ECO:0000259" key="20">
    <source>
        <dbReference type="PROSITE" id="PS50800"/>
    </source>
</evidence>
<evidence type="ECO:0000256" key="1">
    <source>
        <dbReference type="ARBA" id="ARBA00000900"/>
    </source>
</evidence>
<comment type="catalytic activity">
    <reaction evidence="1 17">
        <text>S-ubiquitinyl-[E2 ubiquitin-conjugating enzyme]-L-cysteine + [acceptor protein]-L-lysine = [E2 ubiquitin-conjugating enzyme]-L-cysteine + N(6)-ubiquitinyl-[acceptor protein]-L-lysine.</text>
        <dbReference type="EC" id="2.3.2.27"/>
    </reaction>
</comment>
<dbReference type="InterPro" id="IPR001841">
    <property type="entry name" value="Znf_RING"/>
</dbReference>
<proteinExistence type="inferred from homology"/>
<dbReference type="InterPro" id="IPR039577">
    <property type="entry name" value="Rad18"/>
</dbReference>
<sequence length="431" mass="48001">MNKNKDDELEDSTDWLETPLRSLAAVDSALRCQVCKDFYQTPMITSCSHTFCSLCIRRCLSNDGQCPACRTKDQELKLRHNAAMEDLVEAFRKGRPDVLEFARRPDTVGKGFSPKRRREVLDSGDEEEVPKKRTRTSGRAAGRKAPTRSQAAIQDTEEDDEDYVPENGFVLCPICQKEVKESIINAHIDRGCMDEPRVRRPISGGTSRRGSVQNPFSAPDAAPKRPERLPQINFSMMKEATLRKKLNDAGISAAGNKPLMEKRYTEWITLWNANCDATKPREKSELKRDLVTWEKTQGAKAQASNYTQSSGAQIKDKEFDGKAYSSANRDSFQDLILKARKKVLKTSSPEVSEHGEGAPGISTSPRGNDVGENEEAPTIKSSGSQRRLLEEDVQAMSSSQKLSSQYASALPMLDKNPGIASDTHTFRPVQP</sequence>
<dbReference type="GO" id="GO:0006513">
    <property type="term" value="P:protein monoubiquitination"/>
    <property type="evidence" value="ECO:0007669"/>
    <property type="project" value="InterPro"/>
</dbReference>
<evidence type="ECO:0000256" key="16">
    <source>
        <dbReference type="PROSITE-ProRule" id="PRU00175"/>
    </source>
</evidence>
<keyword evidence="9 17" id="KW-0227">DNA damage</keyword>
<evidence type="ECO:0000259" key="19">
    <source>
        <dbReference type="PROSITE" id="PS50089"/>
    </source>
</evidence>
<evidence type="ECO:0000313" key="22">
    <source>
        <dbReference type="Proteomes" id="UP000242519"/>
    </source>
</evidence>
<accession>A0A218Z531</accession>
<dbReference type="GO" id="GO:0005634">
    <property type="term" value="C:nucleus"/>
    <property type="evidence" value="ECO:0007669"/>
    <property type="project" value="UniProtKB-SubCell"/>
</dbReference>
<comment type="subunit">
    <text evidence="17">Interacts with E2 UBC2, forming a complex with ubiquitin ligase activity.</text>
</comment>
<evidence type="ECO:0000256" key="15">
    <source>
        <dbReference type="ARBA" id="ARBA00023242"/>
    </source>
</evidence>
<dbReference type="NCBIfam" id="TIGR00599">
    <property type="entry name" value="rad18"/>
    <property type="match status" value="1"/>
</dbReference>
<dbReference type="OrthoDB" id="9049620at2759"/>
<evidence type="ECO:0000256" key="6">
    <source>
        <dbReference type="ARBA" id="ARBA00015551"/>
    </source>
</evidence>
<feature type="compositionally biased region" description="Basic residues" evidence="18">
    <location>
        <begin position="132"/>
        <end position="146"/>
    </location>
</feature>
<dbReference type="SMART" id="SM00184">
    <property type="entry name" value="RING"/>
    <property type="match status" value="1"/>
</dbReference>
<evidence type="ECO:0000256" key="12">
    <source>
        <dbReference type="ARBA" id="ARBA00022833"/>
    </source>
</evidence>
<keyword evidence="22" id="KW-1185">Reference proteome</keyword>
<feature type="compositionally biased region" description="Polar residues" evidence="18">
    <location>
        <begin position="204"/>
        <end position="216"/>
    </location>
</feature>
<dbReference type="GO" id="GO:0003697">
    <property type="term" value="F:single-stranded DNA binding"/>
    <property type="evidence" value="ECO:0007669"/>
    <property type="project" value="UniProtKB-UniRule"/>
</dbReference>
<keyword evidence="7 17" id="KW-0808">Transferase</keyword>
<dbReference type="InterPro" id="IPR006642">
    <property type="entry name" value="Rad18_UBZ4"/>
</dbReference>
<dbReference type="PROSITE" id="PS50800">
    <property type="entry name" value="SAP"/>
    <property type="match status" value="1"/>
</dbReference>
<feature type="region of interest" description="Disordered" evidence="18">
    <location>
        <begin position="105"/>
        <end position="160"/>
    </location>
</feature>
<feature type="domain" description="RING-type" evidence="19">
    <location>
        <begin position="32"/>
        <end position="70"/>
    </location>
</feature>
<keyword evidence="13 17" id="KW-0238">DNA-binding</keyword>
<dbReference type="FunFam" id="3.30.40.10:FF:000172">
    <property type="entry name" value="E3 ubiquitin-protein ligase RAD18"/>
    <property type="match status" value="1"/>
</dbReference>
<evidence type="ECO:0000256" key="13">
    <source>
        <dbReference type="ARBA" id="ARBA00023125"/>
    </source>
</evidence>
<evidence type="ECO:0000256" key="5">
    <source>
        <dbReference type="ARBA" id="ARBA00012483"/>
    </source>
</evidence>
<dbReference type="AlphaFoldDB" id="A0A218Z531"/>
<name>A0A218Z531_9HELO</name>
<dbReference type="UniPathway" id="UPA00143"/>
<evidence type="ECO:0000256" key="8">
    <source>
        <dbReference type="ARBA" id="ARBA00022723"/>
    </source>
</evidence>
<keyword evidence="8 17" id="KW-0479">Metal-binding</keyword>
<evidence type="ECO:0000256" key="2">
    <source>
        <dbReference type="ARBA" id="ARBA00004123"/>
    </source>
</evidence>
<evidence type="ECO:0000256" key="7">
    <source>
        <dbReference type="ARBA" id="ARBA00022679"/>
    </source>
</evidence>
<evidence type="ECO:0000256" key="10">
    <source>
        <dbReference type="ARBA" id="ARBA00022771"/>
    </source>
</evidence>
<feature type="region of interest" description="Disordered" evidence="18">
    <location>
        <begin position="197"/>
        <end position="226"/>
    </location>
</feature>
<dbReference type="PANTHER" id="PTHR14134">
    <property type="entry name" value="E3 UBIQUITIN-PROTEIN LIGASE RAD18"/>
    <property type="match status" value="1"/>
</dbReference>
<dbReference type="PROSITE" id="PS50089">
    <property type="entry name" value="ZF_RING_2"/>
    <property type="match status" value="1"/>
</dbReference>
<dbReference type="GO" id="GO:0006301">
    <property type="term" value="P:DNA damage tolerance"/>
    <property type="evidence" value="ECO:0007669"/>
    <property type="project" value="InterPro"/>
</dbReference>
<comment type="similarity">
    <text evidence="4 17">Belongs to the RAD18 family.</text>
</comment>
<keyword evidence="15 17" id="KW-0539">Nucleus</keyword>
<dbReference type="Gene3D" id="3.30.40.10">
    <property type="entry name" value="Zinc/RING finger domain, C3HC4 (zinc finger)"/>
    <property type="match status" value="1"/>
</dbReference>
<dbReference type="EMBL" id="MZNU01000188">
    <property type="protein sequence ID" value="OWP03157.1"/>
    <property type="molecule type" value="Genomic_DNA"/>
</dbReference>
<keyword evidence="14 17" id="KW-0234">DNA repair</keyword>
<dbReference type="SUPFAM" id="SSF57850">
    <property type="entry name" value="RING/U-box"/>
    <property type="match status" value="1"/>
</dbReference>
<dbReference type="EC" id="2.3.2.27" evidence="5 17"/>
<keyword evidence="11 17" id="KW-0833">Ubl conjugation pathway</keyword>
<evidence type="ECO:0000256" key="14">
    <source>
        <dbReference type="ARBA" id="ARBA00023204"/>
    </source>
</evidence>
<comment type="pathway">
    <text evidence="3 17">Protein modification; protein ubiquitination.</text>
</comment>
<evidence type="ECO:0000256" key="3">
    <source>
        <dbReference type="ARBA" id="ARBA00004906"/>
    </source>
</evidence>
<dbReference type="Proteomes" id="UP000242519">
    <property type="component" value="Unassembled WGS sequence"/>
</dbReference>
<evidence type="ECO:0000256" key="4">
    <source>
        <dbReference type="ARBA" id="ARBA00009506"/>
    </source>
</evidence>
<comment type="subcellular location">
    <subcellularLocation>
        <location evidence="2 17">Nucleus</location>
    </subcellularLocation>
</comment>